<evidence type="ECO:0000259" key="6">
    <source>
        <dbReference type="PROSITE" id="PS50011"/>
    </source>
</evidence>
<sequence>MAVSDVEAVLEFLRKNGFSEAESALRQDMIEKGHLGAFDFEKFFFPMVPPPPPVRIPFSVRRTEIQGAAAESSRSSSKSEDDEFVSLGSSTSDCIGAVSKVFMNAEFVNPYGVRSTSQDASEVSSENLSQFGTARDYPDFDLQNDLFWYDEKDNGDFMTPSYEGPDFFGCPSEDKFVMTSENKKQHEDSMEKECLFYISPLNDENELHVVDYYHVDSNNEHAGCTKGESKGSASYCSTPFCKCCAGAGGFYGENPADYSNLKSKETDLNDFQLEFVGDIPADCDSAAQHKINKTTYSVKRGSTNDWVEDCKASPDFHIKVAEKDFIPNGIESYEFEDGGKVNAEPQEPDAAAEGEDVTDELLMYNTNDDEYEVFDLRIIHRKNRTGFEENKDLPIVINTVIAGRYYVTEYLGSAAFSKVVQAHDLHTGIDVCLKIIKNDKDFFDQSLDEIKLLKLVNKHDPADERHILRLYDYFYHQEHLFIVCELLRANLYEFQKFNQESGGEAYFTLSRLQSRSYRAPEVILGHSYDQRIDLWSLGCILVELCSGEVLFPNDSIVMILARMIGMLGPIDLEMLEQGQETDKYFTQEYDLYHINEETNQLEYIIPESSLLEHRLQDTDDMFIDFVRNLLQINPKQRPTAVEALEHPWLSYSY</sequence>
<accession>A0AAW0IIE8</accession>
<evidence type="ECO:0000256" key="5">
    <source>
        <dbReference type="ARBA" id="ARBA00022840"/>
    </source>
</evidence>
<keyword evidence="8" id="KW-1185">Reference proteome</keyword>
<name>A0AAW0IIE8_QUESU</name>
<dbReference type="Pfam" id="PF00069">
    <property type="entry name" value="Pkinase"/>
    <property type="match status" value="1"/>
</dbReference>
<evidence type="ECO:0000256" key="3">
    <source>
        <dbReference type="ARBA" id="ARBA00022741"/>
    </source>
</evidence>
<dbReference type="Proteomes" id="UP000237347">
    <property type="component" value="Unassembled WGS sequence"/>
</dbReference>
<dbReference type="InterPro" id="IPR011009">
    <property type="entry name" value="Kinase-like_dom_sf"/>
</dbReference>
<dbReference type="SMART" id="SM00220">
    <property type="entry name" value="S_TKc"/>
    <property type="match status" value="1"/>
</dbReference>
<evidence type="ECO:0000256" key="4">
    <source>
        <dbReference type="ARBA" id="ARBA00022777"/>
    </source>
</evidence>
<dbReference type="GO" id="GO:0005524">
    <property type="term" value="F:ATP binding"/>
    <property type="evidence" value="ECO:0007669"/>
    <property type="project" value="UniProtKB-KW"/>
</dbReference>
<proteinExistence type="predicted"/>
<dbReference type="InterPro" id="IPR000719">
    <property type="entry name" value="Prot_kinase_dom"/>
</dbReference>
<keyword evidence="1" id="KW-0723">Serine/threonine-protein kinase</keyword>
<feature type="domain" description="Protein kinase" evidence="6">
    <location>
        <begin position="330"/>
        <end position="649"/>
    </location>
</feature>
<evidence type="ECO:0000313" key="8">
    <source>
        <dbReference type="Proteomes" id="UP000237347"/>
    </source>
</evidence>
<keyword evidence="3" id="KW-0547">Nucleotide-binding</keyword>
<dbReference type="EMBL" id="PKMF04001120">
    <property type="protein sequence ID" value="KAK7814290.1"/>
    <property type="molecule type" value="Genomic_DNA"/>
</dbReference>
<dbReference type="SUPFAM" id="SSF56112">
    <property type="entry name" value="Protein kinase-like (PK-like)"/>
    <property type="match status" value="1"/>
</dbReference>
<comment type="caution">
    <text evidence="7">The sequence shown here is derived from an EMBL/GenBank/DDBJ whole genome shotgun (WGS) entry which is preliminary data.</text>
</comment>
<reference evidence="7 8" key="1">
    <citation type="journal article" date="2018" name="Sci. Data">
        <title>The draft genome sequence of cork oak.</title>
        <authorList>
            <person name="Ramos A.M."/>
            <person name="Usie A."/>
            <person name="Barbosa P."/>
            <person name="Barros P.M."/>
            <person name="Capote T."/>
            <person name="Chaves I."/>
            <person name="Simoes F."/>
            <person name="Abreu I."/>
            <person name="Carrasquinho I."/>
            <person name="Faro C."/>
            <person name="Guimaraes J.B."/>
            <person name="Mendonca D."/>
            <person name="Nobrega F."/>
            <person name="Rodrigues L."/>
            <person name="Saibo N.J.M."/>
            <person name="Varela M.C."/>
            <person name="Egas C."/>
            <person name="Matos J."/>
            <person name="Miguel C.M."/>
            <person name="Oliveira M.M."/>
            <person name="Ricardo C.P."/>
            <person name="Goncalves S."/>
        </authorList>
    </citation>
    <scope>NUCLEOTIDE SEQUENCE [LARGE SCALE GENOMIC DNA]</scope>
    <source>
        <strain evidence="8">cv. HL8</strain>
    </source>
</reference>
<dbReference type="InterPro" id="IPR050494">
    <property type="entry name" value="Ser_Thr_dual-spec_kinase"/>
</dbReference>
<evidence type="ECO:0000313" key="7">
    <source>
        <dbReference type="EMBL" id="KAK7814290.1"/>
    </source>
</evidence>
<dbReference type="AlphaFoldDB" id="A0AAW0IIE8"/>
<dbReference type="Gene3D" id="3.30.200.20">
    <property type="entry name" value="Phosphorylase Kinase, domain 1"/>
    <property type="match status" value="1"/>
</dbReference>
<keyword evidence="4 7" id="KW-0418">Kinase</keyword>
<keyword evidence="2" id="KW-0808">Transferase</keyword>
<dbReference type="FunFam" id="3.30.200.20:FF:000216">
    <property type="entry name" value="Putative serine/threonine-protein kinase dyrk2"/>
    <property type="match status" value="1"/>
</dbReference>
<dbReference type="GO" id="GO:0004674">
    <property type="term" value="F:protein serine/threonine kinase activity"/>
    <property type="evidence" value="ECO:0007669"/>
    <property type="project" value="UniProtKB-KW"/>
</dbReference>
<evidence type="ECO:0000256" key="1">
    <source>
        <dbReference type="ARBA" id="ARBA00022527"/>
    </source>
</evidence>
<dbReference type="PANTHER" id="PTHR24058:SF113">
    <property type="entry name" value="HYPOTHETICAL SER-THR PROTEIN KINASE"/>
    <property type="match status" value="1"/>
</dbReference>
<evidence type="ECO:0000256" key="2">
    <source>
        <dbReference type="ARBA" id="ARBA00022679"/>
    </source>
</evidence>
<keyword evidence="5" id="KW-0067">ATP-binding</keyword>
<dbReference type="PANTHER" id="PTHR24058">
    <property type="entry name" value="DUAL SPECIFICITY PROTEIN KINASE"/>
    <property type="match status" value="1"/>
</dbReference>
<dbReference type="Gene3D" id="1.10.510.10">
    <property type="entry name" value="Transferase(Phosphotransferase) domain 1"/>
    <property type="match status" value="1"/>
</dbReference>
<protein>
    <submittedName>
        <fullName evidence="7">Serine/threonine-protein kinase dyrk2</fullName>
    </submittedName>
</protein>
<dbReference type="PROSITE" id="PS50011">
    <property type="entry name" value="PROTEIN_KINASE_DOM"/>
    <property type="match status" value="1"/>
</dbReference>
<organism evidence="7 8">
    <name type="scientific">Quercus suber</name>
    <name type="common">Cork oak</name>
    <dbReference type="NCBI Taxonomy" id="58331"/>
    <lineage>
        <taxon>Eukaryota</taxon>
        <taxon>Viridiplantae</taxon>
        <taxon>Streptophyta</taxon>
        <taxon>Embryophyta</taxon>
        <taxon>Tracheophyta</taxon>
        <taxon>Spermatophyta</taxon>
        <taxon>Magnoliopsida</taxon>
        <taxon>eudicotyledons</taxon>
        <taxon>Gunneridae</taxon>
        <taxon>Pentapetalae</taxon>
        <taxon>rosids</taxon>
        <taxon>fabids</taxon>
        <taxon>Fagales</taxon>
        <taxon>Fagaceae</taxon>
        <taxon>Quercus</taxon>
    </lineage>
</organism>
<gene>
    <name evidence="7" type="primary">dyrk2_0</name>
    <name evidence="7" type="ORF">CFP56_003355</name>
</gene>